<dbReference type="AlphaFoldDB" id="A0A139GVY3"/>
<proteinExistence type="inferred from homology"/>
<dbReference type="EMBL" id="LFZN01000298">
    <property type="protein sequence ID" value="KXS94339.1"/>
    <property type="molecule type" value="Genomic_DNA"/>
</dbReference>
<dbReference type="PANTHER" id="PTHR32268">
    <property type="entry name" value="HOMOSERINE O-ACETYLTRANSFERASE"/>
    <property type="match status" value="1"/>
</dbReference>
<accession>A0A139GVY3</accession>
<organism evidence="6 7">
    <name type="scientific">Pseudocercospora eumusae</name>
    <dbReference type="NCBI Taxonomy" id="321146"/>
    <lineage>
        <taxon>Eukaryota</taxon>
        <taxon>Fungi</taxon>
        <taxon>Dikarya</taxon>
        <taxon>Ascomycota</taxon>
        <taxon>Pezizomycotina</taxon>
        <taxon>Dothideomycetes</taxon>
        <taxon>Dothideomycetidae</taxon>
        <taxon>Mycosphaerellales</taxon>
        <taxon>Mycosphaerellaceae</taxon>
        <taxon>Pseudocercospora</taxon>
    </lineage>
</organism>
<keyword evidence="7" id="KW-1185">Reference proteome</keyword>
<evidence type="ECO:0000259" key="5">
    <source>
        <dbReference type="Pfam" id="PF00561"/>
    </source>
</evidence>
<feature type="region of interest" description="Disordered" evidence="4">
    <location>
        <begin position="290"/>
        <end position="326"/>
    </location>
</feature>
<gene>
    <name evidence="6" type="ORF">AC578_4406</name>
</gene>
<dbReference type="NCBIfam" id="TIGR01392">
    <property type="entry name" value="homoserO_Ac_trn"/>
    <property type="match status" value="1"/>
</dbReference>
<dbReference type="InterPro" id="IPR029058">
    <property type="entry name" value="AB_hydrolase_fold"/>
</dbReference>
<name>A0A139GVY3_9PEZI</name>
<protein>
    <recommendedName>
        <fullName evidence="5">AB hydrolase-1 domain-containing protein</fullName>
    </recommendedName>
</protein>
<dbReference type="GO" id="GO:0009092">
    <property type="term" value="P:homoserine metabolic process"/>
    <property type="evidence" value="ECO:0007669"/>
    <property type="project" value="TreeGrafter"/>
</dbReference>
<evidence type="ECO:0000256" key="1">
    <source>
        <dbReference type="ARBA" id="ARBA00006886"/>
    </source>
</evidence>
<comment type="similarity">
    <text evidence="1">Belongs to the AB hydrolase superfamily. MetX family.</text>
</comment>
<dbReference type="Pfam" id="PF00561">
    <property type="entry name" value="Abhydrolase_1"/>
    <property type="match status" value="1"/>
</dbReference>
<dbReference type="STRING" id="321146.A0A139GVY3"/>
<dbReference type="HAMAP" id="MF_00296">
    <property type="entry name" value="MetX_acyltransf"/>
    <property type="match status" value="1"/>
</dbReference>
<dbReference type="SUPFAM" id="SSF53474">
    <property type="entry name" value="alpha/beta-Hydrolases"/>
    <property type="match status" value="1"/>
</dbReference>
<evidence type="ECO:0000313" key="7">
    <source>
        <dbReference type="Proteomes" id="UP000070133"/>
    </source>
</evidence>
<feature type="domain" description="AB hydrolase-1" evidence="5">
    <location>
        <begin position="66"/>
        <end position="265"/>
    </location>
</feature>
<feature type="active site" evidence="3">
    <location>
        <position position="420"/>
    </location>
</feature>
<keyword evidence="2" id="KW-0808">Transferase</keyword>
<dbReference type="Gene3D" id="3.40.50.1820">
    <property type="entry name" value="alpha/beta hydrolase"/>
    <property type="match status" value="1"/>
</dbReference>
<comment type="caution">
    <text evidence="6">The sequence shown here is derived from an EMBL/GenBank/DDBJ whole genome shotgun (WGS) entry which is preliminary data.</text>
</comment>
<dbReference type="InterPro" id="IPR000073">
    <property type="entry name" value="AB_hydrolase_1"/>
</dbReference>
<dbReference type="OrthoDB" id="191364at2759"/>
<dbReference type="InterPro" id="IPR008220">
    <property type="entry name" value="HAT_MetX-like"/>
</dbReference>
<feature type="active site" evidence="3">
    <location>
        <position position="391"/>
    </location>
</feature>
<dbReference type="PIRSF" id="PIRSF000443">
    <property type="entry name" value="Homoser_Ac_trans"/>
    <property type="match status" value="1"/>
</dbReference>
<evidence type="ECO:0000313" key="6">
    <source>
        <dbReference type="EMBL" id="KXS94339.1"/>
    </source>
</evidence>
<evidence type="ECO:0000256" key="4">
    <source>
        <dbReference type="SAM" id="MobiDB-lite"/>
    </source>
</evidence>
<reference evidence="6 7" key="1">
    <citation type="submission" date="2015-07" db="EMBL/GenBank/DDBJ databases">
        <title>Comparative genomics of the Sigatoka disease complex on banana suggests a link between parallel evolutionary changes in Pseudocercospora fijiensis and Pseudocercospora eumusae and increased virulence on the banana host.</title>
        <authorList>
            <person name="Chang T.-C."/>
            <person name="Salvucci A."/>
            <person name="Crous P.W."/>
            <person name="Stergiopoulos I."/>
        </authorList>
    </citation>
    <scope>NUCLEOTIDE SEQUENCE [LARGE SCALE GENOMIC DNA]</scope>
    <source>
        <strain evidence="6 7">CBS 114824</strain>
    </source>
</reference>
<evidence type="ECO:0000256" key="2">
    <source>
        <dbReference type="ARBA" id="ARBA00022679"/>
    </source>
</evidence>
<dbReference type="GO" id="GO:0009086">
    <property type="term" value="P:methionine biosynthetic process"/>
    <property type="evidence" value="ECO:0007669"/>
    <property type="project" value="TreeGrafter"/>
</dbReference>
<dbReference type="PANTHER" id="PTHR32268:SF11">
    <property type="entry name" value="HOMOSERINE O-ACETYLTRANSFERASE"/>
    <property type="match status" value="1"/>
</dbReference>
<evidence type="ECO:0000256" key="3">
    <source>
        <dbReference type="PIRSR" id="PIRSR000443-1"/>
    </source>
</evidence>
<sequence>MAGEALIHHVVERSKPCDQLANPLTQLASDQRIAVVQSFRLESGETLVNVPVAYKSYGTLAVDRNNAIVVCHALTGSADVQSWWCDLLSHNGNGALDTSRFFVICMNCLGSPYGSASPVTAVNGNIQNGCYGPNFPLATVRDDVRLFKQILDHLGVRQIAAVIGGSMGGMHVLEFAYLGTQYVRTIIPIATSACSSAWNIAWNEAQRQCIFADSKYNYGFYDCYDPPNYGLGAARMSALLTYRSRDSLEDRFGRRKQGSRHSNSSIAPVCMSDGMEIFQKRSCTHNEGKGYLGLRRPSTVPPKTQVDQHDQAGGNLRHRPEQNGHPGRTYAAQSYLRHQSEEFVKRFDANCYVVLTRKIDTHDVARDRASSVSAALKMIQQPTLVLGIKSDGLHKYQEQCELAASIPNAQLETIDSLEGHDAFLIEQKQINQIVKRFIRRCLRG</sequence>
<feature type="active site" description="Nucleophile" evidence="3">
    <location>
        <position position="166"/>
    </location>
</feature>
<dbReference type="GO" id="GO:0004414">
    <property type="term" value="F:homoserine O-acetyltransferase activity"/>
    <property type="evidence" value="ECO:0007669"/>
    <property type="project" value="TreeGrafter"/>
</dbReference>
<dbReference type="Proteomes" id="UP000070133">
    <property type="component" value="Unassembled WGS sequence"/>
</dbReference>